<name>A0ABW1DWY9_9ACTN</name>
<organism evidence="1 2">
    <name type="scientific">Streptomyces chlorus</name>
    <dbReference type="NCBI Taxonomy" id="887452"/>
    <lineage>
        <taxon>Bacteria</taxon>
        <taxon>Bacillati</taxon>
        <taxon>Actinomycetota</taxon>
        <taxon>Actinomycetes</taxon>
        <taxon>Kitasatosporales</taxon>
        <taxon>Streptomycetaceae</taxon>
        <taxon>Streptomyces</taxon>
    </lineage>
</organism>
<evidence type="ECO:0000313" key="1">
    <source>
        <dbReference type="EMBL" id="MFC5852266.1"/>
    </source>
</evidence>
<keyword evidence="2" id="KW-1185">Reference proteome</keyword>
<evidence type="ECO:0000313" key="2">
    <source>
        <dbReference type="Proteomes" id="UP001596180"/>
    </source>
</evidence>
<comment type="caution">
    <text evidence="1">The sequence shown here is derived from an EMBL/GenBank/DDBJ whole genome shotgun (WGS) entry which is preliminary data.</text>
</comment>
<gene>
    <name evidence="1" type="ORF">ACFPZI_10680</name>
</gene>
<accession>A0ABW1DWY9</accession>
<sequence>MARARRGDDGGYYGDLPCQWCDALLDQKGRRRPRRYCGPWHRTKAYVTGFFVAIAGLF</sequence>
<dbReference type="EMBL" id="JBHSOA010000018">
    <property type="protein sequence ID" value="MFC5852266.1"/>
    <property type="molecule type" value="Genomic_DNA"/>
</dbReference>
<reference evidence="2" key="1">
    <citation type="journal article" date="2019" name="Int. J. Syst. Evol. Microbiol.">
        <title>The Global Catalogue of Microorganisms (GCM) 10K type strain sequencing project: providing services to taxonomists for standard genome sequencing and annotation.</title>
        <authorList>
            <consortium name="The Broad Institute Genomics Platform"/>
            <consortium name="The Broad Institute Genome Sequencing Center for Infectious Disease"/>
            <person name="Wu L."/>
            <person name="Ma J."/>
        </authorList>
    </citation>
    <scope>NUCLEOTIDE SEQUENCE [LARGE SCALE GENOMIC DNA]</scope>
    <source>
        <strain evidence="2">JCM 10411</strain>
    </source>
</reference>
<dbReference type="RefSeq" id="WP_381361349.1">
    <property type="nucleotide sequence ID" value="NZ_JBHSOA010000018.1"/>
</dbReference>
<protein>
    <submittedName>
        <fullName evidence="1">Uncharacterized protein</fullName>
    </submittedName>
</protein>
<proteinExistence type="predicted"/>
<dbReference type="Proteomes" id="UP001596180">
    <property type="component" value="Unassembled WGS sequence"/>
</dbReference>